<accession>A0A915LFC2</accession>
<organism evidence="2 3">
    <name type="scientific">Meloidogyne javanica</name>
    <name type="common">Root-knot nematode worm</name>
    <dbReference type="NCBI Taxonomy" id="6303"/>
    <lineage>
        <taxon>Eukaryota</taxon>
        <taxon>Metazoa</taxon>
        <taxon>Ecdysozoa</taxon>
        <taxon>Nematoda</taxon>
        <taxon>Chromadorea</taxon>
        <taxon>Rhabditida</taxon>
        <taxon>Tylenchina</taxon>
        <taxon>Tylenchomorpha</taxon>
        <taxon>Tylenchoidea</taxon>
        <taxon>Meloidogynidae</taxon>
        <taxon>Meloidogyninae</taxon>
        <taxon>Meloidogyne</taxon>
        <taxon>Meloidogyne incognita group</taxon>
    </lineage>
</organism>
<feature type="compositionally biased region" description="Polar residues" evidence="1">
    <location>
        <begin position="58"/>
        <end position="81"/>
    </location>
</feature>
<feature type="compositionally biased region" description="Low complexity" evidence="1">
    <location>
        <begin position="44"/>
        <end position="54"/>
    </location>
</feature>
<feature type="region of interest" description="Disordered" evidence="1">
    <location>
        <begin position="43"/>
        <end position="86"/>
    </location>
</feature>
<name>A0A915LFC2_MELJA</name>
<dbReference type="Proteomes" id="UP000887561">
    <property type="component" value="Unplaced"/>
</dbReference>
<evidence type="ECO:0000313" key="3">
    <source>
        <dbReference type="WBParaSite" id="scaffold10232_cov153.g14606"/>
    </source>
</evidence>
<evidence type="ECO:0000256" key="1">
    <source>
        <dbReference type="SAM" id="MobiDB-lite"/>
    </source>
</evidence>
<proteinExistence type="predicted"/>
<dbReference type="WBParaSite" id="scaffold10232_cov153.g14606">
    <property type="protein sequence ID" value="scaffold10232_cov153.g14606"/>
    <property type="gene ID" value="scaffold10232_cov153.g14606"/>
</dbReference>
<dbReference type="AlphaFoldDB" id="A0A915LFC2"/>
<sequence length="230" mass="25153">MSSASSSDTKQSEVPQYYRINGMLVDRKALHDNALKRVMDISKTTKPGTKPGTGFFSPRTTGSFIAGSPTNQSLPSPTHPMTGNTTGNQQNINTTYVAPSQPLTLSGGYQNTSTSLYGLQHQHPSNQKPLNPNATSYTPQSKLNVNSQNPPTHNQPINHFAVQPFYQPQDSNIHHMSNSEFQYHPYAATHPTNVGVLAPAQGYVVTNEHPPINLPNDPFEFSQRGINGKK</sequence>
<protein>
    <submittedName>
        <fullName evidence="3">Uncharacterized protein</fullName>
    </submittedName>
</protein>
<evidence type="ECO:0000313" key="2">
    <source>
        <dbReference type="Proteomes" id="UP000887561"/>
    </source>
</evidence>
<keyword evidence="2" id="KW-1185">Reference proteome</keyword>
<reference evidence="3" key="1">
    <citation type="submission" date="2022-11" db="UniProtKB">
        <authorList>
            <consortium name="WormBaseParasite"/>
        </authorList>
    </citation>
    <scope>IDENTIFICATION</scope>
</reference>